<organism evidence="4 5">
    <name type="scientific">Actinoplanes regularis</name>
    <dbReference type="NCBI Taxonomy" id="52697"/>
    <lineage>
        <taxon>Bacteria</taxon>
        <taxon>Bacillati</taxon>
        <taxon>Actinomycetota</taxon>
        <taxon>Actinomycetes</taxon>
        <taxon>Micromonosporales</taxon>
        <taxon>Micromonosporaceae</taxon>
        <taxon>Actinoplanes</taxon>
    </lineage>
</organism>
<evidence type="ECO:0000256" key="1">
    <source>
        <dbReference type="ARBA" id="ARBA00022801"/>
    </source>
</evidence>
<name>A0A238W4M8_9ACTN</name>
<protein>
    <submittedName>
        <fullName evidence="4">Nicotinamidase-related amidase</fullName>
    </submittedName>
</protein>
<evidence type="ECO:0000313" key="4">
    <source>
        <dbReference type="EMBL" id="SNR41357.1"/>
    </source>
</evidence>
<dbReference type="InterPro" id="IPR000868">
    <property type="entry name" value="Isochorismatase-like_dom"/>
</dbReference>
<gene>
    <name evidence="4" type="ORF">SAMN06264365_102155</name>
</gene>
<accession>A0A238W4M8</accession>
<keyword evidence="1" id="KW-0378">Hydrolase</keyword>
<dbReference type="Pfam" id="PF00857">
    <property type="entry name" value="Isochorismatase"/>
    <property type="match status" value="1"/>
</dbReference>
<dbReference type="Proteomes" id="UP000198415">
    <property type="component" value="Unassembled WGS sequence"/>
</dbReference>
<dbReference type="InterPro" id="IPR050272">
    <property type="entry name" value="Isochorismatase-like_hydrls"/>
</dbReference>
<dbReference type="PANTHER" id="PTHR43540">
    <property type="entry name" value="PEROXYUREIDOACRYLATE/UREIDOACRYLATE AMIDOHYDROLASE-RELATED"/>
    <property type="match status" value="1"/>
</dbReference>
<proteinExistence type="predicted"/>
<feature type="compositionally biased region" description="Basic and acidic residues" evidence="2">
    <location>
        <begin position="57"/>
        <end position="66"/>
    </location>
</feature>
<dbReference type="GO" id="GO:0016787">
    <property type="term" value="F:hydrolase activity"/>
    <property type="evidence" value="ECO:0007669"/>
    <property type="project" value="UniProtKB-KW"/>
</dbReference>
<dbReference type="EMBL" id="FZNR01000002">
    <property type="protein sequence ID" value="SNR41357.1"/>
    <property type="molecule type" value="Genomic_DNA"/>
</dbReference>
<dbReference type="OrthoDB" id="9814140at2"/>
<evidence type="ECO:0000256" key="2">
    <source>
        <dbReference type="SAM" id="MobiDB-lite"/>
    </source>
</evidence>
<dbReference type="InterPro" id="IPR036380">
    <property type="entry name" value="Isochorismatase-like_sf"/>
</dbReference>
<evidence type="ECO:0000313" key="5">
    <source>
        <dbReference type="Proteomes" id="UP000198415"/>
    </source>
</evidence>
<dbReference type="SUPFAM" id="SSF52499">
    <property type="entry name" value="Isochorismatase-like hydrolases"/>
    <property type="match status" value="1"/>
</dbReference>
<dbReference type="Gene3D" id="3.40.50.850">
    <property type="entry name" value="Isochorismatase-like"/>
    <property type="match status" value="1"/>
</dbReference>
<feature type="region of interest" description="Disordered" evidence="2">
    <location>
        <begin position="57"/>
        <end position="80"/>
    </location>
</feature>
<feature type="domain" description="Isochorismatase-like" evidence="3">
    <location>
        <begin position="11"/>
        <end position="170"/>
    </location>
</feature>
<dbReference type="RefSeq" id="WP_089292003.1">
    <property type="nucleotide sequence ID" value="NZ_BOMU01000031.1"/>
</dbReference>
<reference evidence="4 5" key="1">
    <citation type="submission" date="2017-06" db="EMBL/GenBank/DDBJ databases">
        <authorList>
            <person name="Kim H.J."/>
            <person name="Triplett B.A."/>
        </authorList>
    </citation>
    <scope>NUCLEOTIDE SEQUENCE [LARGE SCALE GENOMIC DNA]</scope>
    <source>
        <strain evidence="4 5">DSM 43151</strain>
    </source>
</reference>
<sequence length="174" mass="18340">MTHTDRVGTTTLLEIDWQNWIADIGHDRSAADRAREVRHAARVRGWPVVCTRYLSRDPADQPRFDPDSPAASFLTGLGPEPGDPVVTKHDRDIFDVPETASVLARLGTDRLVLTGVMTDHGVALAARAAAARGLAVTVVADACAATSAGAHDDTLAGLRAAGAQVLGTAELVSR</sequence>
<evidence type="ECO:0000259" key="3">
    <source>
        <dbReference type="Pfam" id="PF00857"/>
    </source>
</evidence>
<dbReference type="AlphaFoldDB" id="A0A238W4M8"/>
<keyword evidence="5" id="KW-1185">Reference proteome</keyword>